<dbReference type="CDD" id="cd21117">
    <property type="entry name" value="Twitch_MoaA"/>
    <property type="match status" value="1"/>
</dbReference>
<feature type="binding site" evidence="12">
    <location>
        <begin position="255"/>
        <end position="257"/>
    </location>
    <ligand>
        <name>GTP</name>
        <dbReference type="ChEBI" id="CHEBI:37565"/>
    </ligand>
</feature>
<keyword evidence="4 12" id="KW-0479">Metal-binding</keyword>
<dbReference type="SFLD" id="SFLDG01067">
    <property type="entry name" value="SPASM/twitch_domain_containing"/>
    <property type="match status" value="1"/>
</dbReference>
<organism evidence="15 16">
    <name type="scientific">Candidatus Fusobacterium pullicola</name>
    <dbReference type="NCBI Taxonomy" id="2838601"/>
    <lineage>
        <taxon>Bacteria</taxon>
        <taxon>Fusobacteriati</taxon>
        <taxon>Fusobacteriota</taxon>
        <taxon>Fusobacteriia</taxon>
        <taxon>Fusobacteriales</taxon>
        <taxon>Fusobacteriaceae</taxon>
        <taxon>Fusobacterium</taxon>
    </lineage>
</organism>
<dbReference type="GO" id="GO:0005525">
    <property type="term" value="F:GTP binding"/>
    <property type="evidence" value="ECO:0007669"/>
    <property type="project" value="UniProtKB-UniRule"/>
</dbReference>
<keyword evidence="5 12" id="KW-0547">Nucleotide-binding</keyword>
<feature type="region of interest" description="Disordered" evidence="13">
    <location>
        <begin position="300"/>
        <end position="325"/>
    </location>
</feature>
<dbReference type="SFLD" id="SFLDG01383">
    <property type="entry name" value="cyclic_pyranopterin_phosphate"/>
    <property type="match status" value="1"/>
</dbReference>
<keyword evidence="9 12" id="KW-0501">Molybdenum cofactor biosynthesis</keyword>
<dbReference type="InterPro" id="IPR050105">
    <property type="entry name" value="MoCo_biosynth_MoaA/MoaC"/>
</dbReference>
<sequence length="325" mass="37333">MKDKLNRNIDYLRLSITDRCNLRCKYCMGNKDIVFLPKDELLSSNEIERLVKIFSELGIKKLRITGGEPLVRRNFREIVENINNISGIEEINITTNGIRLKEELEFLSNKKIQSLNISLDTLKADLYRDITGGGDINKVLNSIHKAIALKFKRIKLNVVLVKGKNDSEIMDFVNLTEKYPIDVRFIELMPIGLGKEFLPISNDEVLSLISKERSLTPFNKRIGSGPAKYYKTEKGIGCIGFITPISHNFCEQCNRIRVTPEGFLKLCLHWSSGLNLKELLRNGSSNEEIKKKILQALENKPDKHNMEKKEEDKNFDKRYMNRIGG</sequence>
<dbReference type="SFLD" id="SFLDS00029">
    <property type="entry name" value="Radical_SAM"/>
    <property type="match status" value="1"/>
</dbReference>
<feature type="binding site" evidence="12">
    <location>
        <position position="24"/>
    </location>
    <ligand>
        <name>[4Fe-4S] cluster</name>
        <dbReference type="ChEBI" id="CHEBI:49883"/>
        <label>1</label>
        <note>4Fe-4S-S-AdoMet</note>
    </ligand>
</feature>
<evidence type="ECO:0000256" key="10">
    <source>
        <dbReference type="ARBA" id="ARBA00023239"/>
    </source>
</evidence>
<dbReference type="InterPro" id="IPR010505">
    <property type="entry name" value="MoaA_twitch"/>
</dbReference>
<keyword evidence="3 12" id="KW-0949">S-adenosyl-L-methionine</keyword>
<dbReference type="GO" id="GO:0006777">
    <property type="term" value="P:Mo-molybdopterin cofactor biosynthetic process"/>
    <property type="evidence" value="ECO:0007669"/>
    <property type="project" value="UniProtKB-UniRule"/>
</dbReference>
<evidence type="ECO:0000256" key="12">
    <source>
        <dbReference type="HAMAP-Rule" id="MF_01225"/>
    </source>
</evidence>
<evidence type="ECO:0000256" key="4">
    <source>
        <dbReference type="ARBA" id="ARBA00022723"/>
    </source>
</evidence>
<dbReference type="Pfam" id="PF04055">
    <property type="entry name" value="Radical_SAM"/>
    <property type="match status" value="1"/>
</dbReference>
<feature type="binding site" evidence="12">
    <location>
        <position position="26"/>
    </location>
    <ligand>
        <name>S-adenosyl-L-methionine</name>
        <dbReference type="ChEBI" id="CHEBI:59789"/>
    </ligand>
</feature>
<evidence type="ECO:0000256" key="6">
    <source>
        <dbReference type="ARBA" id="ARBA00023004"/>
    </source>
</evidence>
<feature type="binding site" evidence="12">
    <location>
        <position position="27"/>
    </location>
    <ligand>
        <name>[4Fe-4S] cluster</name>
        <dbReference type="ChEBI" id="CHEBI:49883"/>
        <label>1</label>
        <note>4Fe-4S-S-AdoMet</note>
    </ligand>
</feature>
<evidence type="ECO:0000256" key="11">
    <source>
        <dbReference type="ARBA" id="ARBA00048697"/>
    </source>
</evidence>
<feature type="binding site" evidence="12">
    <location>
        <position position="118"/>
    </location>
    <ligand>
        <name>S-adenosyl-L-methionine</name>
        <dbReference type="ChEBI" id="CHEBI:59789"/>
    </ligand>
</feature>
<feature type="binding site" evidence="12">
    <location>
        <position position="20"/>
    </location>
    <ligand>
        <name>[4Fe-4S] cluster</name>
        <dbReference type="ChEBI" id="CHEBI:49883"/>
        <label>1</label>
        <note>4Fe-4S-S-AdoMet</note>
    </ligand>
</feature>
<dbReference type="GO" id="GO:0051539">
    <property type="term" value="F:4 iron, 4 sulfur cluster binding"/>
    <property type="evidence" value="ECO:0007669"/>
    <property type="project" value="UniProtKB-UniRule"/>
</dbReference>
<dbReference type="NCBIfam" id="TIGR02666">
    <property type="entry name" value="moaA"/>
    <property type="match status" value="1"/>
</dbReference>
<feature type="binding site" evidence="12">
    <location>
        <position position="250"/>
    </location>
    <ligand>
        <name>[4Fe-4S] cluster</name>
        <dbReference type="ChEBI" id="CHEBI:49883"/>
        <label>2</label>
        <note>4Fe-4S-substrate</note>
    </ligand>
</feature>
<evidence type="ECO:0000256" key="5">
    <source>
        <dbReference type="ARBA" id="ARBA00022741"/>
    </source>
</evidence>
<dbReference type="InterPro" id="IPR013483">
    <property type="entry name" value="MoaA"/>
</dbReference>
<feature type="binding site" evidence="12">
    <location>
        <position position="94"/>
    </location>
    <ligand>
        <name>GTP</name>
        <dbReference type="ChEBI" id="CHEBI:37565"/>
    </ligand>
</feature>
<keyword evidence="10 12" id="KW-0456">Lyase</keyword>
<comment type="caution">
    <text evidence="15">The sequence shown here is derived from an EMBL/GenBank/DDBJ whole genome shotgun (WGS) entry which is preliminary data.</text>
</comment>
<feature type="binding site" evidence="12">
    <location>
        <position position="155"/>
    </location>
    <ligand>
        <name>GTP</name>
        <dbReference type="ChEBI" id="CHEBI:37565"/>
    </ligand>
</feature>
<feature type="binding site" evidence="12">
    <location>
        <position position="67"/>
    </location>
    <ligand>
        <name>S-adenosyl-L-methionine</name>
        <dbReference type="ChEBI" id="CHEBI:59789"/>
    </ligand>
</feature>
<feature type="binding site" evidence="12">
    <location>
        <position position="267"/>
    </location>
    <ligand>
        <name>[4Fe-4S] cluster</name>
        <dbReference type="ChEBI" id="CHEBI:49883"/>
        <label>2</label>
        <note>4Fe-4S-substrate</note>
    </ligand>
</feature>
<comment type="subunit">
    <text evidence="12">Monomer and homodimer.</text>
</comment>
<dbReference type="Pfam" id="PF06463">
    <property type="entry name" value="Mob_synth_C"/>
    <property type="match status" value="1"/>
</dbReference>
<evidence type="ECO:0000313" key="16">
    <source>
        <dbReference type="Proteomes" id="UP000724657"/>
    </source>
</evidence>
<feature type="domain" description="Radical SAM core" evidence="14">
    <location>
        <begin position="4"/>
        <end position="227"/>
    </location>
</feature>
<evidence type="ECO:0000256" key="1">
    <source>
        <dbReference type="ARBA" id="ARBA00012167"/>
    </source>
</evidence>
<dbReference type="PANTHER" id="PTHR22960:SF0">
    <property type="entry name" value="MOLYBDENUM COFACTOR BIOSYNTHESIS PROTEIN 1"/>
    <property type="match status" value="1"/>
</dbReference>
<evidence type="ECO:0000256" key="8">
    <source>
        <dbReference type="ARBA" id="ARBA00023134"/>
    </source>
</evidence>
<feature type="compositionally biased region" description="Basic and acidic residues" evidence="13">
    <location>
        <begin position="300"/>
        <end position="319"/>
    </location>
</feature>
<evidence type="ECO:0000256" key="7">
    <source>
        <dbReference type="ARBA" id="ARBA00023014"/>
    </source>
</evidence>
<dbReference type="InterPro" id="IPR040064">
    <property type="entry name" value="MoaA-like"/>
</dbReference>
<accession>A0A9E2KYE4</accession>
<dbReference type="InterPro" id="IPR007197">
    <property type="entry name" value="rSAM"/>
</dbReference>
<dbReference type="GO" id="GO:0046872">
    <property type="term" value="F:metal ion binding"/>
    <property type="evidence" value="ECO:0007669"/>
    <property type="project" value="UniProtKB-KW"/>
</dbReference>
<reference evidence="15" key="1">
    <citation type="journal article" date="2021" name="PeerJ">
        <title>Extensive microbial diversity within the chicken gut microbiome revealed by metagenomics and culture.</title>
        <authorList>
            <person name="Gilroy R."/>
            <person name="Ravi A."/>
            <person name="Getino M."/>
            <person name="Pursley I."/>
            <person name="Horton D.L."/>
            <person name="Alikhan N.F."/>
            <person name="Baker D."/>
            <person name="Gharbi K."/>
            <person name="Hall N."/>
            <person name="Watson M."/>
            <person name="Adriaenssens E.M."/>
            <person name="Foster-Nyarko E."/>
            <person name="Jarju S."/>
            <person name="Secka A."/>
            <person name="Antonio M."/>
            <person name="Oren A."/>
            <person name="Chaudhuri R.R."/>
            <person name="La Ragione R."/>
            <person name="Hildebrand F."/>
            <person name="Pallen M.J."/>
        </authorList>
    </citation>
    <scope>NUCLEOTIDE SEQUENCE</scope>
    <source>
        <strain evidence="15">A6-441</strain>
    </source>
</reference>
<evidence type="ECO:0000256" key="3">
    <source>
        <dbReference type="ARBA" id="ARBA00022691"/>
    </source>
</evidence>
<feature type="binding site" evidence="12">
    <location>
        <position position="13"/>
    </location>
    <ligand>
        <name>GTP</name>
        <dbReference type="ChEBI" id="CHEBI:37565"/>
    </ligand>
</feature>
<dbReference type="GO" id="GO:1904047">
    <property type="term" value="F:S-adenosyl-L-methionine binding"/>
    <property type="evidence" value="ECO:0007669"/>
    <property type="project" value="UniProtKB-UniRule"/>
</dbReference>
<evidence type="ECO:0000256" key="2">
    <source>
        <dbReference type="ARBA" id="ARBA00022485"/>
    </source>
</evidence>
<dbReference type="AlphaFoldDB" id="A0A9E2KYE4"/>
<feature type="binding site" evidence="12">
    <location>
        <position position="253"/>
    </location>
    <ligand>
        <name>[4Fe-4S] cluster</name>
        <dbReference type="ChEBI" id="CHEBI:49883"/>
        <label>2</label>
        <note>4Fe-4S-substrate</note>
    </ligand>
</feature>
<dbReference type="CDD" id="cd01335">
    <property type="entry name" value="Radical_SAM"/>
    <property type="match status" value="1"/>
</dbReference>
<evidence type="ECO:0000259" key="14">
    <source>
        <dbReference type="PROSITE" id="PS51918"/>
    </source>
</evidence>
<keyword evidence="2 12" id="KW-0004">4Fe-4S</keyword>
<dbReference type="PROSITE" id="PS51918">
    <property type="entry name" value="RADICAL_SAM"/>
    <property type="match status" value="1"/>
</dbReference>
<dbReference type="PANTHER" id="PTHR22960">
    <property type="entry name" value="MOLYBDOPTERIN COFACTOR SYNTHESIS PROTEIN A"/>
    <property type="match status" value="1"/>
</dbReference>
<keyword evidence="8 12" id="KW-0342">GTP-binding</keyword>
<dbReference type="SUPFAM" id="SSF102114">
    <property type="entry name" value="Radical SAM enzymes"/>
    <property type="match status" value="1"/>
</dbReference>
<proteinExistence type="inferred from homology"/>
<dbReference type="Proteomes" id="UP000724657">
    <property type="component" value="Unassembled WGS sequence"/>
</dbReference>
<comment type="pathway">
    <text evidence="12">Cofactor biosynthesis; molybdopterin biosynthesis.</text>
</comment>
<dbReference type="InterPro" id="IPR000385">
    <property type="entry name" value="MoaA_NifB_PqqE_Fe-S-bd_CS"/>
</dbReference>
<comment type="cofactor">
    <cofactor evidence="12">
        <name>[4Fe-4S] cluster</name>
        <dbReference type="ChEBI" id="CHEBI:49883"/>
    </cofactor>
    <text evidence="12">Binds 2 [4Fe-4S] clusters. Binds 1 [4Fe-4S] cluster coordinated with 3 cysteines and an exchangeable S-adenosyl-L-methionine and 1 [4Fe-4S] cluster coordinated with 3 cysteines and the GTP-derived substrate.</text>
</comment>
<evidence type="ECO:0000313" key="15">
    <source>
        <dbReference type="EMBL" id="MBU3841654.1"/>
    </source>
</evidence>
<dbReference type="EC" id="4.1.99.22" evidence="1 12"/>
<feature type="binding site" evidence="12">
    <location>
        <position position="63"/>
    </location>
    <ligand>
        <name>GTP</name>
        <dbReference type="ChEBI" id="CHEBI:37565"/>
    </ligand>
</feature>
<dbReference type="HAMAP" id="MF_01225_B">
    <property type="entry name" value="MoaA_B"/>
    <property type="match status" value="1"/>
</dbReference>
<dbReference type="InterPro" id="IPR006638">
    <property type="entry name" value="Elp3/MiaA/NifB-like_rSAM"/>
</dbReference>
<dbReference type="SMART" id="SM00729">
    <property type="entry name" value="Elp3"/>
    <property type="match status" value="1"/>
</dbReference>
<comment type="function">
    <text evidence="12">Catalyzes the cyclization of GTP to (8S)-3',8-cyclo-7,8-dihydroguanosine 5'-triphosphate.</text>
</comment>
<dbReference type="PROSITE" id="PS01305">
    <property type="entry name" value="MOAA_NIFB_PQQE"/>
    <property type="match status" value="1"/>
</dbReference>
<dbReference type="Gene3D" id="3.20.20.70">
    <property type="entry name" value="Aldolase class I"/>
    <property type="match status" value="1"/>
</dbReference>
<dbReference type="EMBL" id="JAHLFN010000013">
    <property type="protein sequence ID" value="MBU3841654.1"/>
    <property type="molecule type" value="Genomic_DNA"/>
</dbReference>
<evidence type="ECO:0000256" key="9">
    <source>
        <dbReference type="ARBA" id="ARBA00023150"/>
    </source>
</evidence>
<comment type="catalytic activity">
    <reaction evidence="11 12">
        <text>GTP + AH2 + S-adenosyl-L-methionine = (8S)-3',8-cyclo-7,8-dihydroguanosine 5'-triphosphate + 5'-deoxyadenosine + L-methionine + A + H(+)</text>
        <dbReference type="Rhea" id="RHEA:49576"/>
        <dbReference type="ChEBI" id="CHEBI:13193"/>
        <dbReference type="ChEBI" id="CHEBI:15378"/>
        <dbReference type="ChEBI" id="CHEBI:17319"/>
        <dbReference type="ChEBI" id="CHEBI:17499"/>
        <dbReference type="ChEBI" id="CHEBI:37565"/>
        <dbReference type="ChEBI" id="CHEBI:57844"/>
        <dbReference type="ChEBI" id="CHEBI:59789"/>
        <dbReference type="ChEBI" id="CHEBI:131766"/>
        <dbReference type="EC" id="4.1.99.22"/>
    </reaction>
</comment>
<dbReference type="GO" id="GO:0061799">
    <property type="term" value="F:cyclic pyranopterin monophosphate synthase activity"/>
    <property type="evidence" value="ECO:0007669"/>
    <property type="project" value="TreeGrafter"/>
</dbReference>
<keyword evidence="6 12" id="KW-0408">Iron</keyword>
<protein>
    <recommendedName>
        <fullName evidence="1 12">GTP 3',8-cyclase</fullName>
        <ecNumber evidence="1 12">4.1.99.22</ecNumber>
    </recommendedName>
    <alternativeName>
        <fullName evidence="12">Molybdenum cofactor biosynthesis protein A</fullName>
    </alternativeName>
</protein>
<reference evidence="15" key="2">
    <citation type="submission" date="2021-04" db="EMBL/GenBank/DDBJ databases">
        <authorList>
            <person name="Gilroy R."/>
        </authorList>
    </citation>
    <scope>NUCLEOTIDE SEQUENCE</scope>
    <source>
        <strain evidence="15">A6-441</strain>
    </source>
</reference>
<dbReference type="SFLD" id="SFLDG01386">
    <property type="entry name" value="main_SPASM_domain-containing"/>
    <property type="match status" value="1"/>
</dbReference>
<comment type="similarity">
    <text evidence="12">Belongs to the radical SAM superfamily. MoaA family.</text>
</comment>
<feature type="binding site" evidence="12">
    <location>
        <position position="189"/>
    </location>
    <ligand>
        <name>S-adenosyl-L-methionine</name>
        <dbReference type="ChEBI" id="CHEBI:59789"/>
    </ligand>
</feature>
<gene>
    <name evidence="12 15" type="primary">moaA</name>
    <name evidence="15" type="ORF">IAA47_01415</name>
</gene>
<evidence type="ECO:0000256" key="13">
    <source>
        <dbReference type="SAM" id="MobiDB-lite"/>
    </source>
</evidence>
<dbReference type="GO" id="GO:0061798">
    <property type="term" value="F:GTP 3',8'-cyclase activity"/>
    <property type="evidence" value="ECO:0007669"/>
    <property type="project" value="UniProtKB-UniRule"/>
</dbReference>
<dbReference type="InterPro" id="IPR013785">
    <property type="entry name" value="Aldolase_TIM"/>
</dbReference>
<name>A0A9E2KYE4_9FUSO</name>
<dbReference type="InterPro" id="IPR058240">
    <property type="entry name" value="rSAM_sf"/>
</dbReference>
<keyword evidence="7 12" id="KW-0411">Iron-sulfur</keyword>